<reference evidence="2" key="2">
    <citation type="submission" date="2014-03" db="EMBL/GenBank/DDBJ databases">
        <authorList>
            <person name="Genoscope - CEA"/>
        </authorList>
    </citation>
    <scope>NUCLEOTIDE SEQUENCE</scope>
</reference>
<dbReference type="SUPFAM" id="SSF50729">
    <property type="entry name" value="PH domain-like"/>
    <property type="match status" value="1"/>
</dbReference>
<dbReference type="EMBL" id="FR909339">
    <property type="protein sequence ID" value="CDQ89252.1"/>
    <property type="molecule type" value="Genomic_DNA"/>
</dbReference>
<name>A0A060YCN4_ONCMY</name>
<dbReference type="PROSITE" id="PS01179">
    <property type="entry name" value="PID"/>
    <property type="match status" value="1"/>
</dbReference>
<dbReference type="GO" id="GO:0003676">
    <property type="term" value="F:nucleic acid binding"/>
    <property type="evidence" value="ECO:0007669"/>
    <property type="project" value="InterPro"/>
</dbReference>
<organism evidence="2 3">
    <name type="scientific">Oncorhynchus mykiss</name>
    <name type="common">Rainbow trout</name>
    <name type="synonym">Salmo gairdneri</name>
    <dbReference type="NCBI Taxonomy" id="8022"/>
    <lineage>
        <taxon>Eukaryota</taxon>
        <taxon>Metazoa</taxon>
        <taxon>Chordata</taxon>
        <taxon>Craniata</taxon>
        <taxon>Vertebrata</taxon>
        <taxon>Euteleostomi</taxon>
        <taxon>Actinopterygii</taxon>
        <taxon>Neopterygii</taxon>
        <taxon>Teleostei</taxon>
        <taxon>Protacanthopterygii</taxon>
        <taxon>Salmoniformes</taxon>
        <taxon>Salmonidae</taxon>
        <taxon>Salmoninae</taxon>
        <taxon>Oncorhynchus</taxon>
    </lineage>
</organism>
<dbReference type="InterPro" id="IPR006020">
    <property type="entry name" value="PTB/PI_dom"/>
</dbReference>
<dbReference type="InterPro" id="IPR011993">
    <property type="entry name" value="PH-like_dom_sf"/>
</dbReference>
<proteinExistence type="predicted"/>
<dbReference type="Pfam" id="PF00640">
    <property type="entry name" value="PID"/>
    <property type="match status" value="1"/>
</dbReference>
<dbReference type="Gene3D" id="3.30.420.10">
    <property type="entry name" value="Ribonuclease H-like superfamily/Ribonuclease H"/>
    <property type="match status" value="1"/>
</dbReference>
<dbReference type="InterPro" id="IPR036397">
    <property type="entry name" value="RNaseH_sf"/>
</dbReference>
<evidence type="ECO:0000259" key="1">
    <source>
        <dbReference type="PROSITE" id="PS01179"/>
    </source>
</evidence>
<accession>A0A060YCN4</accession>
<dbReference type="CDD" id="cd00934">
    <property type="entry name" value="PTB"/>
    <property type="match status" value="1"/>
</dbReference>
<evidence type="ECO:0000313" key="3">
    <source>
        <dbReference type="Proteomes" id="UP000193380"/>
    </source>
</evidence>
<dbReference type="PANTHER" id="PTHR11232:SF79">
    <property type="entry name" value="PTB DOMAIN-CONTAINING ENGULFMENT ADAPTER PROTEIN 1"/>
    <property type="match status" value="1"/>
</dbReference>
<reference evidence="2" key="1">
    <citation type="journal article" date="2014" name="Nat. Commun.">
        <title>The rainbow trout genome provides novel insights into evolution after whole-genome duplication in vertebrates.</title>
        <authorList>
            <person name="Berthelot C."/>
            <person name="Brunet F."/>
            <person name="Chalopin D."/>
            <person name="Juanchich A."/>
            <person name="Bernard M."/>
            <person name="Noel B."/>
            <person name="Bento P."/>
            <person name="Da Silva C."/>
            <person name="Labadie K."/>
            <person name="Alberti A."/>
            <person name="Aury J.M."/>
            <person name="Louis A."/>
            <person name="Dehais P."/>
            <person name="Bardou P."/>
            <person name="Montfort J."/>
            <person name="Klopp C."/>
            <person name="Cabau C."/>
            <person name="Gaspin C."/>
            <person name="Thorgaard G.H."/>
            <person name="Boussaha M."/>
            <person name="Quillet E."/>
            <person name="Guyomard R."/>
            <person name="Galiana D."/>
            <person name="Bobe J."/>
            <person name="Volff J.N."/>
            <person name="Genet C."/>
            <person name="Wincker P."/>
            <person name="Jaillon O."/>
            <person name="Roest Crollius H."/>
            <person name="Guiguen Y."/>
        </authorList>
    </citation>
    <scope>NUCLEOTIDE SEQUENCE [LARGE SCALE GENOMIC DNA]</scope>
</reference>
<protein>
    <recommendedName>
        <fullName evidence="1">PID domain-containing protein</fullName>
    </recommendedName>
</protein>
<gene>
    <name evidence="2" type="ORF">GSONMT00007217001</name>
</gene>
<dbReference type="InterPro" id="IPR051133">
    <property type="entry name" value="Adapter_Engulfment-Domain"/>
</dbReference>
<dbReference type="Proteomes" id="UP000193380">
    <property type="component" value="Unassembled WGS sequence"/>
</dbReference>
<dbReference type="Gene3D" id="2.30.29.30">
    <property type="entry name" value="Pleckstrin-homology domain (PH domain)/Phosphotyrosine-binding domain (PTB)"/>
    <property type="match status" value="1"/>
</dbReference>
<dbReference type="STRING" id="8022.A0A060YCN4"/>
<sequence>MSDISDDDNEISFTVKFLGRVEVVRSEGMQVLNEAIQSLKMPDKESSAKVQKKNKVSLFLSMSGIDILEHKTKFMLYTCPLSSVSFCAVIPTTPKVFGFVAKHPAADMYHCYLFQSKKFSHLLVSIIGDAFRATKREESLRGGGRDLIVEALRHKNKLLQRENAELRMRLSASGDPLLQNRHKIYRLQFATAHGDKDCTFWRNVLWSDETKIELFGHNDHRYVWRKKGEACKPKNTIPTVKHGGGSIMWGRFAAIGTGALQKIDGIMR</sequence>
<dbReference type="AlphaFoldDB" id="A0A060YCN4"/>
<dbReference type="PaxDb" id="8022-A0A060YCN4"/>
<feature type="domain" description="PID" evidence="1">
    <location>
        <begin position="11"/>
        <end position="131"/>
    </location>
</feature>
<dbReference type="PANTHER" id="PTHR11232">
    <property type="entry name" value="PHOSPHOTYROSINE INTERACTION DOMAIN-CONTAINING FAMILY MEMBER"/>
    <property type="match status" value="1"/>
</dbReference>
<dbReference type="SMART" id="SM00462">
    <property type="entry name" value="PTB"/>
    <property type="match status" value="1"/>
</dbReference>
<evidence type="ECO:0000313" key="2">
    <source>
        <dbReference type="EMBL" id="CDQ89252.1"/>
    </source>
</evidence>